<evidence type="ECO:0000313" key="1">
    <source>
        <dbReference type="EMBL" id="KAI3878034.1"/>
    </source>
</evidence>
<accession>A0AAD4S9G5</accession>
<dbReference type="EMBL" id="JAJJMB010012336">
    <property type="protein sequence ID" value="KAI3878034.1"/>
    <property type="molecule type" value="Genomic_DNA"/>
</dbReference>
<reference evidence="1" key="1">
    <citation type="submission" date="2022-04" db="EMBL/GenBank/DDBJ databases">
        <title>A functionally conserved STORR gene fusion in Papaver species that diverged 16.8 million years ago.</title>
        <authorList>
            <person name="Catania T."/>
        </authorList>
    </citation>
    <scope>NUCLEOTIDE SEQUENCE</scope>
    <source>
        <strain evidence="1">S-188037</strain>
    </source>
</reference>
<proteinExistence type="predicted"/>
<keyword evidence="2" id="KW-1185">Reference proteome</keyword>
<evidence type="ECO:0000313" key="2">
    <source>
        <dbReference type="Proteomes" id="UP001202328"/>
    </source>
</evidence>
<sequence>MAQQDLISPLYTKFKVVRNEDLYQQIGRDVYYDLVDHDKVRSIWVYNSTPFNRFKVMVAGQFRVPDWCYWMWLKNESQTCGPYRPLAHEEDKPVGQLKRNKTIAAELILSLGQRKSIELNQTTKIRGCRSRRLCIIIKRA</sequence>
<protein>
    <submittedName>
        <fullName evidence="1">Uncharacterized protein</fullName>
    </submittedName>
</protein>
<dbReference type="Proteomes" id="UP001202328">
    <property type="component" value="Unassembled WGS sequence"/>
</dbReference>
<name>A0AAD4S9G5_9MAGN</name>
<comment type="caution">
    <text evidence="1">The sequence shown here is derived from an EMBL/GenBank/DDBJ whole genome shotgun (WGS) entry which is preliminary data.</text>
</comment>
<dbReference type="AlphaFoldDB" id="A0AAD4S9G5"/>
<organism evidence="1 2">
    <name type="scientific">Papaver atlanticum</name>
    <dbReference type="NCBI Taxonomy" id="357466"/>
    <lineage>
        <taxon>Eukaryota</taxon>
        <taxon>Viridiplantae</taxon>
        <taxon>Streptophyta</taxon>
        <taxon>Embryophyta</taxon>
        <taxon>Tracheophyta</taxon>
        <taxon>Spermatophyta</taxon>
        <taxon>Magnoliopsida</taxon>
        <taxon>Ranunculales</taxon>
        <taxon>Papaveraceae</taxon>
        <taxon>Papaveroideae</taxon>
        <taxon>Papaver</taxon>
    </lineage>
</organism>
<gene>
    <name evidence="1" type="ORF">MKW98_008311</name>
</gene>
<feature type="non-terminal residue" evidence="1">
    <location>
        <position position="140"/>
    </location>
</feature>